<sequence length="107" mass="11055">MTEPRTHEVQIVAASPDEIKELLGVRGDLPAGGEVPVADGVTLSGLRLTRSSGFEGTQYVLEALVSVATSVSSAVLAAWLTDKIRGRRGVAASVDGQEVRPADADGV</sequence>
<proteinExistence type="predicted"/>
<dbReference type="EMBL" id="BSDI01000007">
    <property type="protein sequence ID" value="GLH96580.1"/>
    <property type="molecule type" value="Genomic_DNA"/>
</dbReference>
<organism evidence="1 2">
    <name type="scientific">Phytohabitans aurantiacus</name>
    <dbReference type="NCBI Taxonomy" id="3016789"/>
    <lineage>
        <taxon>Bacteria</taxon>
        <taxon>Bacillati</taxon>
        <taxon>Actinomycetota</taxon>
        <taxon>Actinomycetes</taxon>
        <taxon>Micromonosporales</taxon>
        <taxon>Micromonosporaceae</taxon>
    </lineage>
</organism>
<dbReference type="RefSeq" id="WP_281893826.1">
    <property type="nucleotide sequence ID" value="NZ_BSDI01000007.1"/>
</dbReference>
<protein>
    <submittedName>
        <fullName evidence="1">Uncharacterized protein</fullName>
    </submittedName>
</protein>
<accession>A0ABQ5QPJ9</accession>
<reference evidence="1" key="1">
    <citation type="submission" date="2022-12" db="EMBL/GenBank/DDBJ databases">
        <title>New Phytohabitans aurantiacus sp. RD004123 nov., an actinomycete isolated from soil.</title>
        <authorList>
            <person name="Triningsih D.W."/>
            <person name="Harunari E."/>
            <person name="Igarashi Y."/>
        </authorList>
    </citation>
    <scope>NUCLEOTIDE SEQUENCE</scope>
    <source>
        <strain evidence="1">RD004123</strain>
    </source>
</reference>
<name>A0ABQ5QPJ9_9ACTN</name>
<evidence type="ECO:0000313" key="1">
    <source>
        <dbReference type="EMBL" id="GLH96580.1"/>
    </source>
</evidence>
<comment type="caution">
    <text evidence="1">The sequence shown here is derived from an EMBL/GenBank/DDBJ whole genome shotgun (WGS) entry which is preliminary data.</text>
</comment>
<gene>
    <name evidence="1" type="ORF">Pa4123_18540</name>
</gene>
<keyword evidence="2" id="KW-1185">Reference proteome</keyword>
<dbReference type="Proteomes" id="UP001144280">
    <property type="component" value="Unassembled WGS sequence"/>
</dbReference>
<evidence type="ECO:0000313" key="2">
    <source>
        <dbReference type="Proteomes" id="UP001144280"/>
    </source>
</evidence>